<keyword evidence="1" id="KW-0812">Transmembrane</keyword>
<evidence type="ECO:0000313" key="2">
    <source>
        <dbReference type="EMBL" id="HAN28826.1"/>
    </source>
</evidence>
<accession>A0A3C1KRJ9</accession>
<gene>
    <name evidence="2" type="ORF">DCP75_14090</name>
</gene>
<evidence type="ECO:0000313" key="3">
    <source>
        <dbReference type="Proteomes" id="UP000259273"/>
    </source>
</evidence>
<reference evidence="2 3" key="1">
    <citation type="journal article" date="2018" name="Nat. Biotechnol.">
        <title>A standardized bacterial taxonomy based on genome phylogeny substantially revises the tree of life.</title>
        <authorList>
            <person name="Parks D.H."/>
            <person name="Chuvochina M."/>
            <person name="Waite D.W."/>
            <person name="Rinke C."/>
            <person name="Skarshewski A."/>
            <person name="Chaumeil P.A."/>
            <person name="Hugenholtz P."/>
        </authorList>
    </citation>
    <scope>NUCLEOTIDE SEQUENCE [LARGE SCALE GENOMIC DNA]</scope>
    <source>
        <strain evidence="2">UBA9158</strain>
    </source>
</reference>
<organism evidence="2 3">
    <name type="scientific">Haliea salexigens</name>
    <dbReference type="NCBI Taxonomy" id="287487"/>
    <lineage>
        <taxon>Bacteria</taxon>
        <taxon>Pseudomonadati</taxon>
        <taxon>Pseudomonadota</taxon>
        <taxon>Gammaproteobacteria</taxon>
        <taxon>Cellvibrionales</taxon>
        <taxon>Halieaceae</taxon>
        <taxon>Haliea</taxon>
    </lineage>
</organism>
<feature type="transmembrane region" description="Helical" evidence="1">
    <location>
        <begin position="37"/>
        <end position="56"/>
    </location>
</feature>
<dbReference type="Proteomes" id="UP000259273">
    <property type="component" value="Unassembled WGS sequence"/>
</dbReference>
<feature type="transmembrane region" description="Helical" evidence="1">
    <location>
        <begin position="63"/>
        <end position="86"/>
    </location>
</feature>
<dbReference type="EMBL" id="DMND01000190">
    <property type="protein sequence ID" value="HAN28826.1"/>
    <property type="molecule type" value="Genomic_DNA"/>
</dbReference>
<evidence type="ECO:0000256" key="1">
    <source>
        <dbReference type="SAM" id="Phobius"/>
    </source>
</evidence>
<keyword evidence="1" id="KW-0472">Membrane</keyword>
<keyword evidence="1" id="KW-1133">Transmembrane helix</keyword>
<dbReference type="AlphaFoldDB" id="A0A3C1KRJ9"/>
<proteinExistence type="predicted"/>
<evidence type="ECO:0008006" key="4">
    <source>
        <dbReference type="Google" id="ProtNLM"/>
    </source>
</evidence>
<comment type="caution">
    <text evidence="2">The sequence shown here is derived from an EMBL/GenBank/DDBJ whole genome shotgun (WGS) entry which is preliminary data.</text>
</comment>
<name>A0A3C1KRJ9_9GAMM</name>
<feature type="transmembrane region" description="Helical" evidence="1">
    <location>
        <begin position="98"/>
        <end position="115"/>
    </location>
</feature>
<protein>
    <recommendedName>
        <fullName evidence="4">DUF423 domain-containing protein</fullName>
    </recommendedName>
</protein>
<sequence length="121" mass="12707">MLAVLGAVAHEFAGGPMVLPPLQESDLQRDVIALHHFSWHVGSVAVLTMGGMFAFASKKHGSLELAVAATAMSAGFSLLAFGLSLIAYGELWGTPAPYVWSVITVVGAVGVWCHFKARSVI</sequence>